<dbReference type="KEGG" id="kbs:EPA93_45885"/>
<dbReference type="InterPro" id="IPR025110">
    <property type="entry name" value="AMP-bd_C"/>
</dbReference>
<dbReference type="Gene3D" id="3.40.50.12780">
    <property type="entry name" value="N-terminal domain of ligase-like"/>
    <property type="match status" value="1"/>
</dbReference>
<dbReference type="InterPro" id="IPR045851">
    <property type="entry name" value="AMP-bd_C_sf"/>
</dbReference>
<dbReference type="Pfam" id="PF00501">
    <property type="entry name" value="AMP-binding"/>
    <property type="match status" value="1"/>
</dbReference>
<dbReference type="Proteomes" id="UP000290365">
    <property type="component" value="Chromosome"/>
</dbReference>
<feature type="domain" description="AMP-binding enzyme C-terminal" evidence="4">
    <location>
        <begin position="467"/>
        <end position="537"/>
    </location>
</feature>
<dbReference type="OrthoDB" id="9781737at2"/>
<evidence type="ECO:0000259" key="4">
    <source>
        <dbReference type="Pfam" id="PF13193"/>
    </source>
</evidence>
<dbReference type="EMBL" id="CP035758">
    <property type="protein sequence ID" value="QBD82909.1"/>
    <property type="molecule type" value="Genomic_DNA"/>
</dbReference>
<sequence>MERYLPKRSSSWALSKEKEATSMELHNIQVLYDFAIYNCLHFGSYTELIYEDQQLQTRQYSNIELAREATQLAAGLRSLGIKPGDRVLVMMPNCPEVVIAYQAIARVGAVLVPILSQLKEAEVQFIAMSAAAKAILTDNPHPLALYNSLAALPTAPYIIYTGITSEQKEQPDTISQLLSYEEVVARGTEKADHYLTDLDGIKPAPDDIAVILYTSGTTGNPKGVTLTHRKLVSNAIGASEIDESAAPGQGKRLVTLPLAHAFGILTLNASYLTGAQINLHSRFNPYQVLSAIERYRITTFAGVPATFVALLSVSDGRTYDTRSLQYCSCGSAPLPVPVLESFQQKFNCQIREGYGLSEVSASLTVHRANMLQKPGSVGKPLPNVEILIVDEQDNRVPPGALGEIIARGPNIMSGYYNFPEETRRAMRNGWLHTGDIGRFDEDGYLYIVERKKDLIIRGGLNIYPRDIEEVLVAHPAVLEAAVIGIPSERMGEEVKAFVAVRSFIDAEMLMAYCREKLANYKTPSQIEFIQALPRNALNKIDKKELRKRHTLCAAGRKEMPS</sequence>
<evidence type="ECO:0000313" key="6">
    <source>
        <dbReference type="Proteomes" id="UP000290365"/>
    </source>
</evidence>
<dbReference type="PROSITE" id="PS00455">
    <property type="entry name" value="AMP_BINDING"/>
    <property type="match status" value="1"/>
</dbReference>
<dbReference type="PANTHER" id="PTHR43767">
    <property type="entry name" value="LONG-CHAIN-FATTY-ACID--COA LIGASE"/>
    <property type="match status" value="1"/>
</dbReference>
<dbReference type="SUPFAM" id="SSF56801">
    <property type="entry name" value="Acetyl-CoA synthetase-like"/>
    <property type="match status" value="1"/>
</dbReference>
<dbReference type="InterPro" id="IPR000873">
    <property type="entry name" value="AMP-dep_synth/lig_dom"/>
</dbReference>
<dbReference type="PANTHER" id="PTHR43767:SF1">
    <property type="entry name" value="NONRIBOSOMAL PEPTIDE SYNTHASE PES1 (EUROFUNG)-RELATED"/>
    <property type="match status" value="1"/>
</dbReference>
<organism evidence="5 6">
    <name type="scientific">Ktedonosporobacter rubrisoli</name>
    <dbReference type="NCBI Taxonomy" id="2509675"/>
    <lineage>
        <taxon>Bacteria</taxon>
        <taxon>Bacillati</taxon>
        <taxon>Chloroflexota</taxon>
        <taxon>Ktedonobacteria</taxon>
        <taxon>Ktedonobacterales</taxon>
        <taxon>Ktedonosporobacteraceae</taxon>
        <taxon>Ktedonosporobacter</taxon>
    </lineage>
</organism>
<comment type="similarity">
    <text evidence="1">Belongs to the ATP-dependent AMP-binding enzyme family.</text>
</comment>
<evidence type="ECO:0000259" key="3">
    <source>
        <dbReference type="Pfam" id="PF00501"/>
    </source>
</evidence>
<proteinExistence type="inferred from homology"/>
<dbReference type="InterPro" id="IPR042099">
    <property type="entry name" value="ANL_N_sf"/>
</dbReference>
<dbReference type="GO" id="GO:0016878">
    <property type="term" value="F:acid-thiol ligase activity"/>
    <property type="evidence" value="ECO:0007669"/>
    <property type="project" value="UniProtKB-ARBA"/>
</dbReference>
<gene>
    <name evidence="5" type="ORF">EPA93_45885</name>
</gene>
<evidence type="ECO:0000256" key="1">
    <source>
        <dbReference type="ARBA" id="ARBA00006432"/>
    </source>
</evidence>
<dbReference type="AlphaFoldDB" id="A0A4P6K3X7"/>
<dbReference type="Pfam" id="PF13193">
    <property type="entry name" value="AMP-binding_C"/>
    <property type="match status" value="1"/>
</dbReference>
<keyword evidence="2 5" id="KW-0436">Ligase</keyword>
<dbReference type="InterPro" id="IPR020845">
    <property type="entry name" value="AMP-binding_CS"/>
</dbReference>
<dbReference type="FunFam" id="3.30.300.30:FF:000008">
    <property type="entry name" value="2,3-dihydroxybenzoate-AMP ligase"/>
    <property type="match status" value="1"/>
</dbReference>
<feature type="domain" description="AMP-dependent synthetase/ligase" evidence="3">
    <location>
        <begin position="56"/>
        <end position="416"/>
    </location>
</feature>
<reference evidence="5 6" key="1">
    <citation type="submission" date="2019-01" db="EMBL/GenBank/DDBJ databases">
        <title>Ktedonosporobacter rubrisoli SCAWS-G2.</title>
        <authorList>
            <person name="Huang Y."/>
            <person name="Yan B."/>
        </authorList>
    </citation>
    <scope>NUCLEOTIDE SEQUENCE [LARGE SCALE GENOMIC DNA]</scope>
    <source>
        <strain evidence="5 6">SCAWS-G2</strain>
    </source>
</reference>
<name>A0A4P6K3X7_KTERU</name>
<evidence type="ECO:0000256" key="2">
    <source>
        <dbReference type="ARBA" id="ARBA00022598"/>
    </source>
</evidence>
<evidence type="ECO:0000313" key="5">
    <source>
        <dbReference type="EMBL" id="QBD82909.1"/>
    </source>
</evidence>
<accession>A0A4P6K3X7</accession>
<dbReference type="InterPro" id="IPR050237">
    <property type="entry name" value="ATP-dep_AMP-bd_enzyme"/>
</dbReference>
<keyword evidence="6" id="KW-1185">Reference proteome</keyword>
<dbReference type="Gene3D" id="3.30.300.30">
    <property type="match status" value="1"/>
</dbReference>
<protein>
    <submittedName>
        <fullName evidence="5">Long-chain fatty acid--CoA ligase</fullName>
    </submittedName>
</protein>